<dbReference type="SUPFAM" id="SSF56672">
    <property type="entry name" value="DNA/RNA polymerases"/>
    <property type="match status" value="1"/>
</dbReference>
<dbReference type="InterPro" id="IPR043502">
    <property type="entry name" value="DNA/RNA_pol_sf"/>
</dbReference>
<feature type="domain" description="Reverse transcriptase" evidence="1">
    <location>
        <begin position="34"/>
        <end position="310"/>
    </location>
</feature>
<dbReference type="AlphaFoldDB" id="A0AAV8BVI6"/>
<comment type="caution">
    <text evidence="2">The sequence shown here is derived from an EMBL/GenBank/DDBJ whole genome shotgun (WGS) entry which is preliminary data.</text>
</comment>
<evidence type="ECO:0000259" key="1">
    <source>
        <dbReference type="PROSITE" id="PS50878"/>
    </source>
</evidence>
<dbReference type="EMBL" id="JAMFTS010000005">
    <property type="protein sequence ID" value="KAJ4747201.1"/>
    <property type="molecule type" value="Genomic_DNA"/>
</dbReference>
<dbReference type="PANTHER" id="PTHR33116">
    <property type="entry name" value="REVERSE TRANSCRIPTASE ZINC-BINDING DOMAIN-CONTAINING PROTEIN-RELATED-RELATED"/>
    <property type="match status" value="1"/>
</dbReference>
<accession>A0AAV8BVI6</accession>
<dbReference type="Pfam" id="PF00078">
    <property type="entry name" value="RVT_1"/>
    <property type="match status" value="1"/>
</dbReference>
<dbReference type="Pfam" id="PF13966">
    <property type="entry name" value="zf-RVT"/>
    <property type="match status" value="1"/>
</dbReference>
<dbReference type="InterPro" id="IPR000477">
    <property type="entry name" value="RT_dom"/>
</dbReference>
<keyword evidence="3" id="KW-1185">Reference proteome</keyword>
<dbReference type="Proteomes" id="UP001140206">
    <property type="component" value="Chromosome 5"/>
</dbReference>
<name>A0AAV8BVI6_9POAL</name>
<reference evidence="2" key="1">
    <citation type="submission" date="2022-08" db="EMBL/GenBank/DDBJ databases">
        <authorList>
            <person name="Marques A."/>
        </authorList>
    </citation>
    <scope>NUCLEOTIDE SEQUENCE</scope>
    <source>
        <strain evidence="2">RhyPub2mFocal</strain>
        <tissue evidence="2">Leaves</tissue>
    </source>
</reference>
<keyword evidence="2" id="KW-0548">Nucleotidyltransferase</keyword>
<organism evidence="2 3">
    <name type="scientific">Rhynchospora pubera</name>
    <dbReference type="NCBI Taxonomy" id="906938"/>
    <lineage>
        <taxon>Eukaryota</taxon>
        <taxon>Viridiplantae</taxon>
        <taxon>Streptophyta</taxon>
        <taxon>Embryophyta</taxon>
        <taxon>Tracheophyta</taxon>
        <taxon>Spermatophyta</taxon>
        <taxon>Magnoliopsida</taxon>
        <taxon>Liliopsida</taxon>
        <taxon>Poales</taxon>
        <taxon>Cyperaceae</taxon>
        <taxon>Cyperoideae</taxon>
        <taxon>Rhynchosporeae</taxon>
        <taxon>Rhynchospora</taxon>
    </lineage>
</organism>
<dbReference type="CDD" id="cd01650">
    <property type="entry name" value="RT_nLTR_like"/>
    <property type="match status" value="1"/>
</dbReference>
<gene>
    <name evidence="2" type="ORF">LUZ62_081606</name>
</gene>
<evidence type="ECO:0000313" key="2">
    <source>
        <dbReference type="EMBL" id="KAJ4747201.1"/>
    </source>
</evidence>
<dbReference type="GO" id="GO:0003964">
    <property type="term" value="F:RNA-directed DNA polymerase activity"/>
    <property type="evidence" value="ECO:0007669"/>
    <property type="project" value="UniProtKB-KW"/>
</dbReference>
<dbReference type="InterPro" id="IPR026960">
    <property type="entry name" value="RVT-Znf"/>
</dbReference>
<protein>
    <submittedName>
        <fullName evidence="2">RNA-directed DNA polymerase (Reverse transcriptase)-related family protein</fullName>
    </submittedName>
</protein>
<keyword evidence="2" id="KW-0808">Transferase</keyword>
<dbReference type="PANTHER" id="PTHR33116:SF78">
    <property type="entry name" value="OS12G0587133 PROTEIN"/>
    <property type="match status" value="1"/>
</dbReference>
<keyword evidence="2" id="KW-0695">RNA-directed DNA polymerase</keyword>
<sequence>MANNKASGPDGLPNEFFKQNWSLLKPDLLSLFNSLFSGTLSLHNYNLANLVLLPKVEGAHRLTDYRPISVINFVPKLISKVLAMRLQPLLPKLISPSQTGFVKGRLISENFLVARELLNHLNSGSFPAIMMKLDFYKAFDTVDWNFLNRILSIRGFPSIYISWINLLLSTATSSVLINGLKGEPFFHKRGLRQGDPLSPFLFILVADVLSRMLEATSIALHCTLSPRFTVPFFILQYADDTLIFSTVRGNALQVLQLTLRLFQLASGLHLNFQKSTFLPINLDTATVDAVKLLFGFTTSSLPMDYLGLPLTLGRPDKSCFIPLLQKIETRLQGWKNCYLSRAGRVTLASSVLSAIPSYFMYVFLLPRWLTEAIDKARKRFIWSTNNDGKHKTHLVAWDKLCMPKEVGGLGIKNIKIQNQAFLLRWLWFLYKNHNSLWFRTTSKIYSPIRGEAAPLVWNKRGSFFWKDIHSLSYLFQFSTSLTVFSGHTASFWYDNWAGKPLVPLLKGAHKPPRQRINYSRGAASLSSLLPMPWDQSTMLLLNDSIVRTQTDVPDDLSWRWRADGNFSVSSFYNVISTSGKTLNNLNCIWSFRIPPSLKFFLFLASGNRLLTQQQLLRRNLLALQPCCVLCNQILLEDGLHLFFSCPFINSVWRRLSLQVRLPPLIESYNVREAFFLTLQHCVTDKPAQTLIATIFWATWKERNNRIFRGNARDAVQLCSWVLCEAGLYLKYS</sequence>
<evidence type="ECO:0000313" key="3">
    <source>
        <dbReference type="Proteomes" id="UP001140206"/>
    </source>
</evidence>
<proteinExistence type="predicted"/>
<dbReference type="PROSITE" id="PS50878">
    <property type="entry name" value="RT_POL"/>
    <property type="match status" value="1"/>
</dbReference>